<comment type="caution">
    <text evidence="1">The sequence shown here is derived from an EMBL/GenBank/DDBJ whole genome shotgun (WGS) entry which is preliminary data.</text>
</comment>
<evidence type="ECO:0000313" key="1">
    <source>
        <dbReference type="EMBL" id="KOC20382.1"/>
    </source>
</evidence>
<reference evidence="2" key="1">
    <citation type="submission" date="2014-06" db="EMBL/GenBank/DDBJ databases">
        <title>Draft genome sequence of C. testosteroni WDL7.</title>
        <authorList>
            <person name="Wu Y."/>
            <person name="Seshan H."/>
            <person name="Arumugam K."/>
        </authorList>
    </citation>
    <scope>NUCLEOTIDE SEQUENCE [LARGE SCALE GENOMIC DNA]</scope>
    <source>
        <strain evidence="2">WDL7</strain>
    </source>
</reference>
<accession>A0A0L7MER4</accession>
<dbReference type="Proteomes" id="UP000037442">
    <property type="component" value="Unassembled WGS sequence"/>
</dbReference>
<organism evidence="1 2">
    <name type="scientific">Comamonas testosteroni</name>
    <name type="common">Pseudomonas testosteroni</name>
    <dbReference type="NCBI Taxonomy" id="285"/>
    <lineage>
        <taxon>Bacteria</taxon>
        <taxon>Pseudomonadati</taxon>
        <taxon>Pseudomonadota</taxon>
        <taxon>Betaproteobacteria</taxon>
        <taxon>Burkholderiales</taxon>
        <taxon>Comamonadaceae</taxon>
        <taxon>Comamonas</taxon>
    </lineage>
</organism>
<name>A0A0L7MER4_COMTE</name>
<evidence type="ECO:0000313" key="2">
    <source>
        <dbReference type="Proteomes" id="UP000037442"/>
    </source>
</evidence>
<protein>
    <submittedName>
        <fullName evidence="1">Uncharacterized protein</fullName>
    </submittedName>
</protein>
<dbReference type="AlphaFoldDB" id="A0A0L7MER4"/>
<gene>
    <name evidence="1" type="ORF">GL58_12910</name>
</gene>
<sequence length="64" mass="7165">MARYVVQSSFTGAFLAPNPEDGQPRWVMLLRDAFALSDFETAAEMIADHVDPFHRAQIVDLAEV</sequence>
<proteinExistence type="predicted"/>
<dbReference type="EMBL" id="JNVD01000022">
    <property type="protein sequence ID" value="KOC20382.1"/>
    <property type="molecule type" value="Genomic_DNA"/>
</dbReference>
<dbReference type="RefSeq" id="WP_053283710.1">
    <property type="nucleotide sequence ID" value="NZ_JNVD01000022.1"/>
</dbReference>
<dbReference type="PATRIC" id="fig|285.49.peg.2669"/>